<dbReference type="EMBL" id="VBUK01000005">
    <property type="protein sequence ID" value="TLF44742.1"/>
    <property type="molecule type" value="Genomic_DNA"/>
</dbReference>
<gene>
    <name evidence="2" type="ORF">FEK29_10935</name>
</gene>
<accession>A0A5R8M575</accession>
<dbReference type="Proteomes" id="UP000308382">
    <property type="component" value="Unassembled WGS sequence"/>
</dbReference>
<feature type="signal peptide" evidence="1">
    <location>
        <begin position="1"/>
        <end position="18"/>
    </location>
</feature>
<dbReference type="OrthoDB" id="1453516at2"/>
<evidence type="ECO:0000313" key="2">
    <source>
        <dbReference type="EMBL" id="TLF44742.1"/>
    </source>
</evidence>
<reference evidence="2 3" key="1">
    <citation type="journal article" date="2017" name="Int. J. Syst. Evol. Microbiol.">
        <title>Maripseudobacter aurantiacus gen. nov., sp. nov., a novel member of the family Flavobacteriaceae isolated from a sedimentation basin.</title>
        <authorList>
            <person name="Chen C."/>
            <person name="Su Y."/>
            <person name="Tao T."/>
            <person name="Fu G."/>
            <person name="Zhang C."/>
            <person name="Sun C."/>
            <person name="Zhang X."/>
            <person name="Wu M."/>
        </authorList>
    </citation>
    <scope>NUCLEOTIDE SEQUENCE [LARGE SCALE GENOMIC DNA]</scope>
    <source>
        <strain evidence="3">CDA4</strain>
    </source>
</reference>
<dbReference type="RefSeq" id="WP_138258469.1">
    <property type="nucleotide sequence ID" value="NZ_VBUK01000005.1"/>
</dbReference>
<feature type="chain" id="PRO_5024453686" description="Copper resistance protein NlpE" evidence="1">
    <location>
        <begin position="19"/>
        <end position="134"/>
    </location>
</feature>
<organism evidence="2 3">
    <name type="scientific">Maribacter aurantiacus</name>
    <dbReference type="NCBI Taxonomy" id="1882343"/>
    <lineage>
        <taxon>Bacteria</taxon>
        <taxon>Pseudomonadati</taxon>
        <taxon>Bacteroidota</taxon>
        <taxon>Flavobacteriia</taxon>
        <taxon>Flavobacteriales</taxon>
        <taxon>Flavobacteriaceae</taxon>
        <taxon>Maribacter</taxon>
    </lineage>
</organism>
<evidence type="ECO:0008006" key="4">
    <source>
        <dbReference type="Google" id="ProtNLM"/>
    </source>
</evidence>
<dbReference type="PROSITE" id="PS51257">
    <property type="entry name" value="PROKAR_LIPOPROTEIN"/>
    <property type="match status" value="1"/>
</dbReference>
<dbReference type="AlphaFoldDB" id="A0A5R8M575"/>
<keyword evidence="1" id="KW-0732">Signal</keyword>
<evidence type="ECO:0000313" key="3">
    <source>
        <dbReference type="Proteomes" id="UP000308382"/>
    </source>
</evidence>
<protein>
    <recommendedName>
        <fullName evidence="4">Copper resistance protein NlpE</fullName>
    </recommendedName>
</protein>
<name>A0A5R8M575_9FLAO</name>
<proteinExistence type="predicted"/>
<evidence type="ECO:0000256" key="1">
    <source>
        <dbReference type="SAM" id="SignalP"/>
    </source>
</evidence>
<keyword evidence="3" id="KW-1185">Reference proteome</keyword>
<comment type="caution">
    <text evidence="2">The sequence shown here is derived from an EMBL/GenBank/DDBJ whole genome shotgun (WGS) entry which is preliminary data.</text>
</comment>
<sequence>MKKLIILCLLLNGLTSCAQDLKCADFKNGTFMTPGNSNFPYQGTIIRKNGKQIEWSTQSSDTTQINIKYLDDCNYVLTYDTELNELDELEKLINDSGGMRVKVLEIKGDTLFYNGLLQNDTLRFEQPGLMIKVN</sequence>